<dbReference type="InterPro" id="IPR001806">
    <property type="entry name" value="Small_GTPase"/>
</dbReference>
<comment type="subcellular location">
    <subcellularLocation>
        <location evidence="1">Membrane</location>
        <topology evidence="1">Peripheral membrane protein</topology>
    </subcellularLocation>
</comment>
<reference evidence="7 8" key="1">
    <citation type="journal article" date="2022" name="Nat. Plants">
        <title>Genomes of leafy and leafless Platanthera orchids illuminate the evolution of mycoheterotrophy.</title>
        <authorList>
            <person name="Li M.H."/>
            <person name="Liu K.W."/>
            <person name="Li Z."/>
            <person name="Lu H.C."/>
            <person name="Ye Q.L."/>
            <person name="Zhang D."/>
            <person name="Wang J.Y."/>
            <person name="Li Y.F."/>
            <person name="Zhong Z.M."/>
            <person name="Liu X."/>
            <person name="Yu X."/>
            <person name="Liu D.K."/>
            <person name="Tu X.D."/>
            <person name="Liu B."/>
            <person name="Hao Y."/>
            <person name="Liao X.Y."/>
            <person name="Jiang Y.T."/>
            <person name="Sun W.H."/>
            <person name="Chen J."/>
            <person name="Chen Y.Q."/>
            <person name="Ai Y."/>
            <person name="Zhai J.W."/>
            <person name="Wu S.S."/>
            <person name="Zhou Z."/>
            <person name="Hsiao Y.Y."/>
            <person name="Wu W.L."/>
            <person name="Chen Y.Y."/>
            <person name="Lin Y.F."/>
            <person name="Hsu J.L."/>
            <person name="Li C.Y."/>
            <person name="Wang Z.W."/>
            <person name="Zhao X."/>
            <person name="Zhong W.Y."/>
            <person name="Ma X.K."/>
            <person name="Ma L."/>
            <person name="Huang J."/>
            <person name="Chen G.Z."/>
            <person name="Huang M.Z."/>
            <person name="Huang L."/>
            <person name="Peng D.H."/>
            <person name="Luo Y.B."/>
            <person name="Zou S.Q."/>
            <person name="Chen S.P."/>
            <person name="Lan S."/>
            <person name="Tsai W.C."/>
            <person name="Van de Peer Y."/>
            <person name="Liu Z.J."/>
        </authorList>
    </citation>
    <scope>NUCLEOTIDE SEQUENCE [LARGE SCALE GENOMIC DNA]</scope>
    <source>
        <strain evidence="7">Lor288</strain>
    </source>
</reference>
<keyword evidence="5" id="KW-0449">Lipoprotein</keyword>
<keyword evidence="4" id="KW-0342">GTP-binding</keyword>
<dbReference type="PANTHER" id="PTHR24072">
    <property type="entry name" value="RHO FAMILY GTPASE"/>
    <property type="match status" value="1"/>
</dbReference>
<evidence type="ECO:0000256" key="3">
    <source>
        <dbReference type="ARBA" id="ARBA00022741"/>
    </source>
</evidence>
<evidence type="ECO:0000313" key="8">
    <source>
        <dbReference type="Proteomes" id="UP001412067"/>
    </source>
</evidence>
<proteinExistence type="inferred from homology"/>
<evidence type="ECO:0000256" key="2">
    <source>
        <dbReference type="ARBA" id="ARBA00010142"/>
    </source>
</evidence>
<dbReference type="InterPro" id="IPR003578">
    <property type="entry name" value="Small_GTPase_Rho"/>
</dbReference>
<feature type="region of interest" description="Disordered" evidence="6">
    <location>
        <begin position="68"/>
        <end position="99"/>
    </location>
</feature>
<dbReference type="Pfam" id="PF00071">
    <property type="entry name" value="Ras"/>
    <property type="match status" value="1"/>
</dbReference>
<dbReference type="Proteomes" id="UP001412067">
    <property type="component" value="Unassembled WGS sequence"/>
</dbReference>
<comment type="similarity">
    <text evidence="2">Belongs to the small GTPase superfamily. Rho family.</text>
</comment>
<comment type="caution">
    <text evidence="7">The sequence shown here is derived from an EMBL/GenBank/DDBJ whole genome shotgun (WGS) entry which is preliminary data.</text>
</comment>
<keyword evidence="3" id="KW-0547">Nucleotide-binding</keyword>
<organism evidence="7 8">
    <name type="scientific">Platanthera guangdongensis</name>
    <dbReference type="NCBI Taxonomy" id="2320717"/>
    <lineage>
        <taxon>Eukaryota</taxon>
        <taxon>Viridiplantae</taxon>
        <taxon>Streptophyta</taxon>
        <taxon>Embryophyta</taxon>
        <taxon>Tracheophyta</taxon>
        <taxon>Spermatophyta</taxon>
        <taxon>Magnoliopsida</taxon>
        <taxon>Liliopsida</taxon>
        <taxon>Asparagales</taxon>
        <taxon>Orchidaceae</taxon>
        <taxon>Orchidoideae</taxon>
        <taxon>Orchideae</taxon>
        <taxon>Orchidinae</taxon>
        <taxon>Platanthera</taxon>
    </lineage>
</organism>
<protein>
    <submittedName>
        <fullName evidence="7">Rac-like GTP-binding protein 7</fullName>
    </submittedName>
</protein>
<evidence type="ECO:0000256" key="6">
    <source>
        <dbReference type="SAM" id="MobiDB-lite"/>
    </source>
</evidence>
<evidence type="ECO:0000256" key="4">
    <source>
        <dbReference type="ARBA" id="ARBA00023134"/>
    </source>
</evidence>
<accession>A0ABR2M2W5</accession>
<dbReference type="PROSITE" id="PS51420">
    <property type="entry name" value="RHO"/>
    <property type="match status" value="1"/>
</dbReference>
<sequence>MRKERKGHNFSSEEEGVKKERNLFSHWDDHSEAYVPTVFDNFGANVVVDGSTVNLGLWDTTDLALGGAGGRSCSGRCRERSSRPTSLQAAGKEESWGEGVRAASTGRRWERKRAGGPLLAAALRERDRQIERERSGEWDLDQVSPLLLFHPVRKRSKSGGRGEPVVRSRGLQPVETPLSYRGADVFLLAFSLISKAGYENIYKKWIPELRHYAPNVPIVLVSTKLELIGYECPGMKAPEGVQQKFLEI</sequence>
<dbReference type="EMBL" id="JBBWWR010000012">
    <property type="protein sequence ID" value="KAK8958395.1"/>
    <property type="molecule type" value="Genomic_DNA"/>
</dbReference>
<dbReference type="Gene3D" id="3.40.50.300">
    <property type="entry name" value="P-loop containing nucleotide triphosphate hydrolases"/>
    <property type="match status" value="2"/>
</dbReference>
<evidence type="ECO:0000256" key="1">
    <source>
        <dbReference type="ARBA" id="ARBA00004170"/>
    </source>
</evidence>
<dbReference type="SMART" id="SM00174">
    <property type="entry name" value="RHO"/>
    <property type="match status" value="1"/>
</dbReference>
<name>A0ABR2M2W5_9ASPA</name>
<evidence type="ECO:0000313" key="7">
    <source>
        <dbReference type="EMBL" id="KAK8958395.1"/>
    </source>
</evidence>
<gene>
    <name evidence="7" type="primary">RAC7</name>
    <name evidence="7" type="ORF">KSP40_PGU002232</name>
</gene>
<dbReference type="SUPFAM" id="SSF52540">
    <property type="entry name" value="P-loop containing nucleoside triphosphate hydrolases"/>
    <property type="match status" value="1"/>
</dbReference>
<keyword evidence="8" id="KW-1185">Reference proteome</keyword>
<evidence type="ECO:0000256" key="5">
    <source>
        <dbReference type="ARBA" id="ARBA00023288"/>
    </source>
</evidence>
<dbReference type="InterPro" id="IPR027417">
    <property type="entry name" value="P-loop_NTPase"/>
</dbReference>